<evidence type="ECO:0000256" key="16">
    <source>
        <dbReference type="ARBA" id="ARBA00083336"/>
    </source>
</evidence>
<dbReference type="GO" id="GO:0005930">
    <property type="term" value="C:axoneme"/>
    <property type="evidence" value="ECO:0007669"/>
    <property type="project" value="TreeGrafter"/>
</dbReference>
<dbReference type="OrthoDB" id="2248459at2759"/>
<keyword evidence="6" id="KW-0443">Lipid metabolism</keyword>
<comment type="catalytic activity">
    <reaction evidence="9">
        <text>a 1,2-diacyl-sn-glycero-3-phospho-(1D-myo-inositol-4,5-bisphosphate) + H2O = a 1,2-diacyl-sn-glycero-3-phospho-(1D-myo-inositol 4-phosphate) + phosphate</text>
        <dbReference type="Rhea" id="RHEA:22764"/>
        <dbReference type="ChEBI" id="CHEBI:15377"/>
        <dbReference type="ChEBI" id="CHEBI:43474"/>
        <dbReference type="ChEBI" id="CHEBI:58178"/>
        <dbReference type="ChEBI" id="CHEBI:58456"/>
        <dbReference type="EC" id="3.1.3.36"/>
    </reaction>
    <physiologicalReaction direction="left-to-right" evidence="9">
        <dbReference type="Rhea" id="RHEA:22765"/>
    </physiologicalReaction>
</comment>
<comment type="subunit">
    <text evidence="11">Interacts (when prenylated) with PDE6D; this is important for normal location in cilia.</text>
</comment>
<dbReference type="FunFam" id="3.60.10.10:FF:000039">
    <property type="entry name" value="72 kDa inositol polyphosphate 5-phosphatase"/>
    <property type="match status" value="1"/>
</dbReference>
<accession>A0A6P8H1L4</accession>
<evidence type="ECO:0000313" key="21">
    <source>
        <dbReference type="RefSeq" id="XP_031441036.2"/>
    </source>
</evidence>
<evidence type="ECO:0000313" key="24">
    <source>
        <dbReference type="RefSeq" id="XP_042566381.1"/>
    </source>
</evidence>
<evidence type="ECO:0000313" key="20">
    <source>
        <dbReference type="Proteomes" id="UP000515152"/>
    </source>
</evidence>
<evidence type="ECO:0000256" key="1">
    <source>
        <dbReference type="ARBA" id="ARBA00004138"/>
    </source>
</evidence>
<organism evidence="20 22">
    <name type="scientific">Clupea harengus</name>
    <name type="common">Atlantic herring</name>
    <dbReference type="NCBI Taxonomy" id="7950"/>
    <lineage>
        <taxon>Eukaryota</taxon>
        <taxon>Metazoa</taxon>
        <taxon>Chordata</taxon>
        <taxon>Craniata</taxon>
        <taxon>Vertebrata</taxon>
        <taxon>Euteleostomi</taxon>
        <taxon>Actinopterygii</taxon>
        <taxon>Neopterygii</taxon>
        <taxon>Teleostei</taxon>
        <taxon>Clupei</taxon>
        <taxon>Clupeiformes</taxon>
        <taxon>Clupeoidei</taxon>
        <taxon>Clupeidae</taxon>
        <taxon>Clupea</taxon>
    </lineage>
</organism>
<evidence type="ECO:0000256" key="3">
    <source>
        <dbReference type="ARBA" id="ARBA00012981"/>
    </source>
</evidence>
<feature type="region of interest" description="Disordered" evidence="17">
    <location>
        <begin position="19"/>
        <end position="79"/>
    </location>
</feature>
<dbReference type="RefSeq" id="XP_031441036.2">
    <property type="nucleotide sequence ID" value="XM_031585176.2"/>
</dbReference>
<dbReference type="GO" id="GO:0046856">
    <property type="term" value="P:phosphatidylinositol dephosphorylation"/>
    <property type="evidence" value="ECO:0007669"/>
    <property type="project" value="InterPro"/>
</dbReference>
<dbReference type="RefSeq" id="XP_042566381.1">
    <property type="nucleotide sequence ID" value="XM_042710447.1"/>
</dbReference>
<reference evidence="21 22" key="1">
    <citation type="submission" date="2025-04" db="UniProtKB">
        <authorList>
            <consortium name="RefSeq"/>
        </authorList>
    </citation>
    <scope>IDENTIFICATION</scope>
</reference>
<name>A0A6P8GQP0_CLUHA</name>
<evidence type="ECO:0000256" key="6">
    <source>
        <dbReference type="ARBA" id="ARBA00023098"/>
    </source>
</evidence>
<dbReference type="CTD" id="56623"/>
<dbReference type="AlphaFoldDB" id="A0A6P8GQP0"/>
<dbReference type="GO" id="GO:0005634">
    <property type="term" value="C:nucleus"/>
    <property type="evidence" value="ECO:0007669"/>
    <property type="project" value="TreeGrafter"/>
</dbReference>
<dbReference type="SMART" id="SM00128">
    <property type="entry name" value="IPPc"/>
    <property type="match status" value="1"/>
</dbReference>
<feature type="region of interest" description="Disordered" evidence="17">
    <location>
        <begin position="92"/>
        <end position="135"/>
    </location>
</feature>
<evidence type="ECO:0000256" key="8">
    <source>
        <dbReference type="ARBA" id="ARBA00023377"/>
    </source>
</evidence>
<dbReference type="PANTHER" id="PTHR46625">
    <property type="entry name" value="72 KDA INOSITOL POLYPHOSPHATE 5-PHOSPHATASE"/>
    <property type="match status" value="1"/>
</dbReference>
<keyword evidence="18" id="KW-0812">Transmembrane</keyword>
<feature type="compositionally biased region" description="Polar residues" evidence="17">
    <location>
        <begin position="19"/>
        <end position="32"/>
    </location>
</feature>
<evidence type="ECO:0000256" key="5">
    <source>
        <dbReference type="ARBA" id="ARBA00022801"/>
    </source>
</evidence>
<dbReference type="InterPro" id="IPR000300">
    <property type="entry name" value="IPPc"/>
</dbReference>
<dbReference type="Pfam" id="PF22669">
    <property type="entry name" value="Exo_endo_phos2"/>
    <property type="match status" value="1"/>
</dbReference>
<dbReference type="EC" id="3.1.3.86" evidence="3"/>
<comment type="subcellular location">
    <subcellularLocation>
        <location evidence="1">Cell projection</location>
        <location evidence="1">Cilium</location>
    </subcellularLocation>
    <subcellularLocation>
        <location evidence="2">Golgi apparatus</location>
        <location evidence="2">Golgi stack membrane</location>
        <topology evidence="2">Peripheral membrane protein</topology>
        <orientation evidence="2">Cytoplasmic side</orientation>
    </subcellularLocation>
</comment>
<dbReference type="GeneTree" id="ENSGT00940000158199"/>
<evidence type="ECO:0000313" key="23">
    <source>
        <dbReference type="RefSeq" id="XP_031441040.1"/>
    </source>
</evidence>
<evidence type="ECO:0000256" key="2">
    <source>
        <dbReference type="ARBA" id="ARBA00004344"/>
    </source>
</evidence>
<evidence type="ECO:0000256" key="9">
    <source>
        <dbReference type="ARBA" id="ARBA00050516"/>
    </source>
</evidence>
<evidence type="ECO:0000259" key="19">
    <source>
        <dbReference type="SMART" id="SM00128"/>
    </source>
</evidence>
<keyword evidence="7" id="KW-0966">Cell projection</keyword>
<dbReference type="GO" id="GO:0004439">
    <property type="term" value="F:phosphatidylinositol-4,5-bisphosphate 5-phosphatase activity"/>
    <property type="evidence" value="ECO:0007669"/>
    <property type="project" value="UniProtKB-EC"/>
</dbReference>
<keyword evidence="5" id="KW-0378">Hydrolase</keyword>
<dbReference type="Proteomes" id="UP000515152">
    <property type="component" value="Chromosome 18"/>
</dbReference>
<comment type="catalytic activity">
    <reaction evidence="8">
        <text>a 1,2-diacyl-sn-glycero-3-phospho-(1D-myo-inositol-3,4,5-trisphosphate) + H2O = a 1,2-diacyl-sn-glycero-3-phospho-(1D-myo-inositol-3,4-bisphosphate) + phosphate</text>
        <dbReference type="Rhea" id="RHEA:25528"/>
        <dbReference type="ChEBI" id="CHEBI:15377"/>
        <dbReference type="ChEBI" id="CHEBI:43474"/>
        <dbReference type="ChEBI" id="CHEBI:57658"/>
        <dbReference type="ChEBI" id="CHEBI:57836"/>
        <dbReference type="EC" id="3.1.3.86"/>
    </reaction>
    <physiologicalReaction direction="left-to-right" evidence="8">
        <dbReference type="Rhea" id="RHEA:25529"/>
    </physiologicalReaction>
</comment>
<evidence type="ECO:0000256" key="17">
    <source>
        <dbReference type="SAM" id="MobiDB-lite"/>
    </source>
</evidence>
<dbReference type="GO" id="GO:0032580">
    <property type="term" value="C:Golgi cisterna membrane"/>
    <property type="evidence" value="ECO:0007669"/>
    <property type="project" value="UniProtKB-SubCell"/>
</dbReference>
<dbReference type="KEGG" id="char:105889666"/>
<dbReference type="RefSeq" id="XP_031441038.2">
    <property type="nucleotide sequence ID" value="XM_031585178.2"/>
</dbReference>
<feature type="transmembrane region" description="Helical" evidence="18">
    <location>
        <begin position="332"/>
        <end position="350"/>
    </location>
</feature>
<dbReference type="Gene3D" id="3.60.10.10">
    <property type="entry name" value="Endonuclease/exonuclease/phosphatase"/>
    <property type="match status" value="1"/>
</dbReference>
<dbReference type="CDD" id="cd09095">
    <property type="entry name" value="INPP5c_INPP5E-like"/>
    <property type="match status" value="1"/>
</dbReference>
<evidence type="ECO:0000256" key="7">
    <source>
        <dbReference type="ARBA" id="ARBA00023273"/>
    </source>
</evidence>
<dbReference type="GO" id="GO:0004445">
    <property type="term" value="F:inositol-polyphosphate 5-phosphatase activity"/>
    <property type="evidence" value="ECO:0007669"/>
    <property type="project" value="InterPro"/>
</dbReference>
<protein>
    <recommendedName>
        <fullName evidence="12">Phosphatidylinositol polyphosphate 5-phosphatase type IV</fullName>
        <ecNumber evidence="4">3.1.3.36</ecNumber>
        <ecNumber evidence="3">3.1.3.86</ecNumber>
    </recommendedName>
    <alternativeName>
        <fullName evidence="15">72 kDa inositol polyphosphate 5-phosphatase</fullName>
    </alternativeName>
    <alternativeName>
        <fullName evidence="14">Inositol polyphosphate-5-phosphatase E</fullName>
    </alternativeName>
    <alternativeName>
        <fullName evidence="13">Phosphatidylinositol 4,5-bisphosphate 5-phosphatase</fullName>
    </alternativeName>
    <alternativeName>
        <fullName evidence="16">Phosphatidylinositol-3,4,5-trisphosphate 5-phosphatase</fullName>
    </alternativeName>
</protein>
<sequence length="617" mass="70039">MNENGVNDCVFQLQSDRASGCTDLSKQPSSVKPAQHEHKQEDMLSSFDPRPPRQARPPPLTDPFERVKGRRLKTSQESLTDCARTGGAFIGPLKEDLTDPSSSSLANGPALLTNGPKHADRSEHVGSPLSPFRDRSYSLPVTQRRRHQFKTDPHFRHSRIILSPLQPCRALLPSLECNMASMSLRTANQIDRDCVDYKGLDRLHRNFSDSRLLETMVSDSSSVNSMKSNFSVLNPIRPKDVRNRSFLEGSVLGHGALLGAEELDRYFPERHVGVYIATWNMQGEKGLPNNLDDLLLPTDTEFAQDFYIIGIQEGCPDRREWEIRLQETLGPYYVMLYAAAHGVLYLTVFVRRDLIWFCSEVEHATVTTRIISQIKTKGAVGVGFTFFGTSFLFITSHFTSGDSKIYERILDYNKIIEALALPKVLPDTNPYRSVSSDVTTRFDEVFWFGDFNFRLNKDRYGIEAVLKQSDGPDMEPLLQHDQLLKEMKDGAIFKGFQEAPIHFLPTYKFDIGCDIYDSTSKQRTPSYTDRIIFRSRQSDDIKVIRYTACASIKTSDHRPVVGMFQVKIRPGRDNIPLGAGQFDRSLYLEGIRRRITRELQRQEAVKSQQNSAVCCIS</sequence>
<gene>
    <name evidence="21 22 23 24" type="primary">inpp5e</name>
</gene>
<feature type="compositionally biased region" description="Pro residues" evidence="17">
    <location>
        <begin position="52"/>
        <end position="61"/>
    </location>
</feature>
<dbReference type="GeneID" id="105889666"/>
<evidence type="ECO:0000256" key="12">
    <source>
        <dbReference type="ARBA" id="ARBA00068933"/>
    </source>
</evidence>
<keyword evidence="18" id="KW-1133">Transmembrane helix</keyword>
<evidence type="ECO:0000256" key="18">
    <source>
        <dbReference type="SAM" id="Phobius"/>
    </source>
</evidence>
<dbReference type="EC" id="3.1.3.36" evidence="4"/>
<evidence type="ECO:0000256" key="14">
    <source>
        <dbReference type="ARBA" id="ARBA00079915"/>
    </source>
</evidence>
<evidence type="ECO:0000256" key="13">
    <source>
        <dbReference type="ARBA" id="ARBA00075837"/>
    </source>
</evidence>
<evidence type="ECO:0000256" key="10">
    <source>
        <dbReference type="ARBA" id="ARBA00052324"/>
    </source>
</evidence>
<comment type="catalytic activity">
    <reaction evidence="10">
        <text>a 1,2-diacyl-sn-glycero-3-phospho-(1D-myo-inositol-3,5-bisphosphate) + H2O = a 1,2-diacyl-sn-glycero-3-phospho-(1D-myo-inositol-3-phosphate) + phosphate</text>
        <dbReference type="Rhea" id="RHEA:32955"/>
        <dbReference type="ChEBI" id="CHEBI:15377"/>
        <dbReference type="ChEBI" id="CHEBI:43474"/>
        <dbReference type="ChEBI" id="CHEBI:57923"/>
        <dbReference type="ChEBI" id="CHEBI:58088"/>
    </reaction>
    <physiologicalReaction direction="left-to-right" evidence="10">
        <dbReference type="Rhea" id="RHEA:32956"/>
    </physiologicalReaction>
</comment>
<keyword evidence="18" id="KW-0472">Membrane</keyword>
<evidence type="ECO:0000256" key="15">
    <source>
        <dbReference type="ARBA" id="ARBA00080252"/>
    </source>
</evidence>
<proteinExistence type="predicted"/>
<dbReference type="InterPro" id="IPR036691">
    <property type="entry name" value="Endo/exonu/phosph_ase_sf"/>
</dbReference>
<keyword evidence="20" id="KW-1185">Reference proteome</keyword>
<dbReference type="PANTHER" id="PTHR46625:SF1">
    <property type="entry name" value="PHOSPHATIDYLINOSITOL POLYPHOSPHATE 5-PHOSPHATASE TYPE IV"/>
    <property type="match status" value="1"/>
</dbReference>
<evidence type="ECO:0000256" key="11">
    <source>
        <dbReference type="ARBA" id="ARBA00061856"/>
    </source>
</evidence>
<dbReference type="RefSeq" id="XP_031441040.1">
    <property type="nucleotide sequence ID" value="XM_031585180.2"/>
</dbReference>
<dbReference type="GO" id="GO:0034485">
    <property type="term" value="F:phosphatidylinositol-3,4,5-trisphosphate 5-phosphatase activity"/>
    <property type="evidence" value="ECO:0007669"/>
    <property type="project" value="UniProtKB-EC"/>
</dbReference>
<dbReference type="InterPro" id="IPR042478">
    <property type="entry name" value="INPP5E"/>
</dbReference>
<evidence type="ECO:0000313" key="22">
    <source>
        <dbReference type="RefSeq" id="XP_031441038.2"/>
    </source>
</evidence>
<dbReference type="SUPFAM" id="SSF56219">
    <property type="entry name" value="DNase I-like"/>
    <property type="match status" value="1"/>
</dbReference>
<feature type="domain" description="Inositol polyphosphate-related phosphatase" evidence="19">
    <location>
        <begin position="270"/>
        <end position="572"/>
    </location>
</feature>
<feature type="transmembrane region" description="Helical" evidence="18">
    <location>
        <begin position="379"/>
        <end position="398"/>
    </location>
</feature>
<evidence type="ECO:0000256" key="4">
    <source>
        <dbReference type="ARBA" id="ARBA00013044"/>
    </source>
</evidence>
<accession>A0A6P8GQP0</accession>